<feature type="domain" description="Terminase large subunit-like endonuclease" evidence="2">
    <location>
        <begin position="241"/>
        <end position="522"/>
    </location>
</feature>
<protein>
    <submittedName>
        <fullName evidence="3">Terminase</fullName>
    </submittedName>
</protein>
<dbReference type="eggNOG" id="COG4626">
    <property type="taxonomic scope" value="Bacteria"/>
</dbReference>
<dbReference type="PANTHER" id="PTHR41287:SF1">
    <property type="entry name" value="PROTEIN YMFN"/>
    <property type="match status" value="1"/>
</dbReference>
<dbReference type="GO" id="GO:0004519">
    <property type="term" value="F:endonuclease activity"/>
    <property type="evidence" value="ECO:0007669"/>
    <property type="project" value="InterPro"/>
</dbReference>
<dbReference type="InterPro" id="IPR027417">
    <property type="entry name" value="P-loop_NTPase"/>
</dbReference>
<accession>E1QHP6</accession>
<reference evidence="3 4" key="1">
    <citation type="journal article" date="2010" name="Stand. Genomic Sci.">
        <title>Complete genome sequence of Desulfarculus baarsii type strain (2st14).</title>
        <authorList>
            <person name="Sun H."/>
            <person name="Spring S."/>
            <person name="Lapidus A."/>
            <person name="Davenport K."/>
            <person name="Del Rio T.G."/>
            <person name="Tice H."/>
            <person name="Nolan M."/>
            <person name="Copeland A."/>
            <person name="Cheng J.F."/>
            <person name="Lucas S."/>
            <person name="Tapia R."/>
            <person name="Goodwin L."/>
            <person name="Pitluck S."/>
            <person name="Ivanova N."/>
            <person name="Pagani I."/>
            <person name="Mavromatis K."/>
            <person name="Ovchinnikova G."/>
            <person name="Pati A."/>
            <person name="Chen A."/>
            <person name="Palaniappan K."/>
            <person name="Hauser L."/>
            <person name="Chang Y.J."/>
            <person name="Jeffries C.D."/>
            <person name="Detter J.C."/>
            <person name="Han C."/>
            <person name="Rohde M."/>
            <person name="Brambilla E."/>
            <person name="Goker M."/>
            <person name="Woyke T."/>
            <person name="Bristow J."/>
            <person name="Eisen J.A."/>
            <person name="Markowitz V."/>
            <person name="Hugenholtz P."/>
            <person name="Kyrpides N.C."/>
            <person name="Klenk H.P."/>
            <person name="Land M."/>
        </authorList>
    </citation>
    <scope>NUCLEOTIDE SEQUENCE [LARGE SCALE GENOMIC DNA]</scope>
    <source>
        <strain evidence="4">ATCC 33931 / DSM 2075 / LMG 7858 / VKM B-1802 / 2st14</strain>
    </source>
</reference>
<dbReference type="Gene3D" id="3.40.50.300">
    <property type="entry name" value="P-loop containing nucleotide triphosphate hydrolases"/>
    <property type="match status" value="1"/>
</dbReference>
<evidence type="ECO:0000259" key="2">
    <source>
        <dbReference type="Pfam" id="PF20441"/>
    </source>
</evidence>
<dbReference type="HOGENOM" id="CLU_026632_6_0_7"/>
<keyword evidence="4" id="KW-1185">Reference proteome</keyword>
<evidence type="ECO:0000313" key="3">
    <source>
        <dbReference type="EMBL" id="ADK85089.1"/>
    </source>
</evidence>
<dbReference type="OrthoDB" id="9760250at2"/>
<dbReference type="Pfam" id="PF20441">
    <property type="entry name" value="TerL_nuclease"/>
    <property type="match status" value="1"/>
</dbReference>
<dbReference type="Pfam" id="PF03354">
    <property type="entry name" value="TerL_ATPase"/>
    <property type="match status" value="1"/>
</dbReference>
<dbReference type="AlphaFoldDB" id="E1QHP6"/>
<dbReference type="InterPro" id="IPR046461">
    <property type="entry name" value="TerL_ATPase"/>
</dbReference>
<dbReference type="STRING" id="644282.Deba_1722"/>
<dbReference type="PANTHER" id="PTHR41287">
    <property type="match status" value="1"/>
</dbReference>
<dbReference type="Proteomes" id="UP000009047">
    <property type="component" value="Chromosome"/>
</dbReference>
<dbReference type="InterPro" id="IPR005021">
    <property type="entry name" value="Terminase_largesu-like"/>
</dbReference>
<name>E1QHP6_DESB2</name>
<dbReference type="RefSeq" id="WP_013258542.1">
    <property type="nucleotide sequence ID" value="NC_014365.1"/>
</dbReference>
<dbReference type="KEGG" id="dbr:Deba_1722"/>
<evidence type="ECO:0000259" key="1">
    <source>
        <dbReference type="Pfam" id="PF03354"/>
    </source>
</evidence>
<proteinExistence type="predicted"/>
<feature type="domain" description="Terminase large subunit-like ATPase" evidence="1">
    <location>
        <begin position="61"/>
        <end position="232"/>
    </location>
</feature>
<organism evidence="3 4">
    <name type="scientific">Desulfarculus baarsii (strain ATCC 33931 / DSM 2075 / LMG 7858 / VKM B-1802 / 2st14)</name>
    <dbReference type="NCBI Taxonomy" id="644282"/>
    <lineage>
        <taxon>Bacteria</taxon>
        <taxon>Pseudomonadati</taxon>
        <taxon>Thermodesulfobacteriota</taxon>
        <taxon>Desulfarculia</taxon>
        <taxon>Desulfarculales</taxon>
        <taxon>Desulfarculaceae</taxon>
        <taxon>Desulfarculus</taxon>
    </lineage>
</organism>
<sequence>MGRRGPKAGPLKTADTPREIGAHCFLWERPGLSRAARVIIFVESLPITSGMHAGRRFRLRPWQKRIVRALYRTRGGRRVVRKALLTLPRKNGKTALAAALALAHLIGPEAEQRGQVYSAAADRDQASIIFAEMEAVIGAVPEFAARCNVQRFRKAIEDDVTGSVYHALSSDDRKAHGLSPSFVVYDELAQARTRHLFDNLDTGAGARREPLMVVISTQSSDQHHVMTELVDYGRKLLDGVIEDETFLPIIYAAPPDADPWSEDVWRACNPALGDFRALEEMRQFAAQAKRIPAKQAVFESLYLNRPTEVDGRFIAQADWNACAGPVDVEALRGRPCWAGLDLGSTTDLTALVLYFPEDGGAVLPFFWVPAENLDEREDNDRVPYRTWASQGLIETTPGRAIDRRAIAMRLAEVASRFDLKGVAYDRWRVEDLKVILADEGVELPLTPWGQGFKDMAPAVDLLEAGILQRQIAHGGHPVLTWCASNVVVETDPAGGRKISKSRSREKVDGIVALVMAMGLHARAEKLVEYDFSHPMVINL</sequence>
<gene>
    <name evidence="3" type="ordered locus">Deba_1722</name>
</gene>
<evidence type="ECO:0000313" key="4">
    <source>
        <dbReference type="Proteomes" id="UP000009047"/>
    </source>
</evidence>
<dbReference type="InterPro" id="IPR046462">
    <property type="entry name" value="TerL_nuclease"/>
</dbReference>
<dbReference type="EMBL" id="CP002085">
    <property type="protein sequence ID" value="ADK85089.1"/>
    <property type="molecule type" value="Genomic_DNA"/>
</dbReference>